<dbReference type="EMBL" id="JACJIP010000045">
    <property type="protein sequence ID" value="MBA9088229.1"/>
    <property type="molecule type" value="Genomic_DNA"/>
</dbReference>
<evidence type="ECO:0000313" key="1">
    <source>
        <dbReference type="EMBL" id="MBA9088229.1"/>
    </source>
</evidence>
<accession>A0A7W3SY22</accession>
<gene>
    <name evidence="1" type="ORF">FHR92_004725</name>
</gene>
<name>A0A7W3SY22_9BACL</name>
<keyword evidence="2" id="KW-1185">Reference proteome</keyword>
<sequence>MSHQYFLHLKQRVGKKTDEGFFFYGENGWEPDKDAIILGCLLDIKDEYSIWDIEEITEEDAFKRMQVIDY</sequence>
<dbReference type="AlphaFoldDB" id="A0A7W3SY22"/>
<organism evidence="1 2">
    <name type="scientific">Fontibacillus solani</name>
    <dbReference type="NCBI Taxonomy" id="1572857"/>
    <lineage>
        <taxon>Bacteria</taxon>
        <taxon>Bacillati</taxon>
        <taxon>Bacillota</taxon>
        <taxon>Bacilli</taxon>
        <taxon>Bacillales</taxon>
        <taxon>Paenibacillaceae</taxon>
        <taxon>Fontibacillus</taxon>
    </lineage>
</organism>
<protein>
    <submittedName>
        <fullName evidence="1">Uncharacterized protein</fullName>
    </submittedName>
</protein>
<reference evidence="1 2" key="1">
    <citation type="submission" date="2020-08" db="EMBL/GenBank/DDBJ databases">
        <title>Genomic Encyclopedia of Type Strains, Phase III (KMG-III): the genomes of soil and plant-associated and newly described type strains.</title>
        <authorList>
            <person name="Whitman W."/>
        </authorList>
    </citation>
    <scope>NUCLEOTIDE SEQUENCE [LARGE SCALE GENOMIC DNA]</scope>
    <source>
        <strain evidence="1 2">CECT 8693</strain>
    </source>
</reference>
<dbReference type="RefSeq" id="WP_182539684.1">
    <property type="nucleotide sequence ID" value="NZ_JACJIP010000045.1"/>
</dbReference>
<evidence type="ECO:0000313" key="2">
    <source>
        <dbReference type="Proteomes" id="UP000567067"/>
    </source>
</evidence>
<comment type="caution">
    <text evidence="1">The sequence shown here is derived from an EMBL/GenBank/DDBJ whole genome shotgun (WGS) entry which is preliminary data.</text>
</comment>
<proteinExistence type="predicted"/>
<dbReference type="Proteomes" id="UP000567067">
    <property type="component" value="Unassembled WGS sequence"/>
</dbReference>